<proteinExistence type="predicted"/>
<reference evidence="2" key="2">
    <citation type="submission" date="2017-10" db="EMBL/GenBank/DDBJ databases">
        <title>Ladona fulva Genome sequencing and assembly.</title>
        <authorList>
            <person name="Murali S."/>
            <person name="Richards S."/>
            <person name="Bandaranaike D."/>
            <person name="Bellair M."/>
            <person name="Blankenburg K."/>
            <person name="Chao H."/>
            <person name="Dinh H."/>
            <person name="Doddapaneni H."/>
            <person name="Dugan-Rocha S."/>
            <person name="Elkadiri S."/>
            <person name="Gnanaolivu R."/>
            <person name="Hernandez B."/>
            <person name="Skinner E."/>
            <person name="Javaid M."/>
            <person name="Lee S."/>
            <person name="Li M."/>
            <person name="Ming W."/>
            <person name="Munidasa M."/>
            <person name="Muniz J."/>
            <person name="Nguyen L."/>
            <person name="Hughes D."/>
            <person name="Osuji N."/>
            <person name="Pu L.-L."/>
            <person name="Puazo M."/>
            <person name="Qu C."/>
            <person name="Quiroz J."/>
            <person name="Raj R."/>
            <person name="Weissenberger G."/>
            <person name="Xin Y."/>
            <person name="Zou X."/>
            <person name="Han Y."/>
            <person name="Worley K."/>
            <person name="Muzny D."/>
            <person name="Gibbs R."/>
        </authorList>
    </citation>
    <scope>NUCLEOTIDE SEQUENCE</scope>
    <source>
        <strain evidence="2">Sampled in the wild</strain>
    </source>
</reference>
<evidence type="ECO:0000313" key="3">
    <source>
        <dbReference type="Proteomes" id="UP000792457"/>
    </source>
</evidence>
<dbReference type="SUPFAM" id="SSF50156">
    <property type="entry name" value="PDZ domain-like"/>
    <property type="match status" value="1"/>
</dbReference>
<evidence type="ECO:0000313" key="2">
    <source>
        <dbReference type="EMBL" id="KAG8229281.1"/>
    </source>
</evidence>
<dbReference type="EMBL" id="KZ308422">
    <property type="protein sequence ID" value="KAG8229281.1"/>
    <property type="molecule type" value="Genomic_DNA"/>
</dbReference>
<feature type="domain" description="PDZ" evidence="1">
    <location>
        <begin position="102"/>
        <end position="144"/>
    </location>
</feature>
<dbReference type="OrthoDB" id="2157641at2759"/>
<dbReference type="InterPro" id="IPR001478">
    <property type="entry name" value="PDZ"/>
</dbReference>
<keyword evidence="3" id="KW-1185">Reference proteome</keyword>
<dbReference type="AlphaFoldDB" id="A0A8K0P0T7"/>
<dbReference type="Proteomes" id="UP000792457">
    <property type="component" value="Unassembled WGS sequence"/>
</dbReference>
<evidence type="ECO:0000259" key="1">
    <source>
        <dbReference type="PROSITE" id="PS50106"/>
    </source>
</evidence>
<accession>A0A8K0P0T7</accession>
<protein>
    <recommendedName>
        <fullName evidence="1">PDZ domain-containing protein</fullName>
    </recommendedName>
</protein>
<dbReference type="InterPro" id="IPR036034">
    <property type="entry name" value="PDZ_sf"/>
</dbReference>
<sequence length="162" mass="18342">MTEISLMTSLSLTAESYSKKQLAITTEMECCHPLSLSPASNLFTCVLRQLDLRCRQFQCCGYHENRHSMETEKKSRLQTLSLDMKLRYSVACQLNMAEEVKEVELRRSDSCGLGFSILGGAGSELPPIIYDIIENSPAAECGEIFVSIRNFSLRCICRDRHY</sequence>
<dbReference type="PROSITE" id="PS50106">
    <property type="entry name" value="PDZ"/>
    <property type="match status" value="1"/>
</dbReference>
<reference evidence="2" key="1">
    <citation type="submission" date="2013-04" db="EMBL/GenBank/DDBJ databases">
        <authorList>
            <person name="Qu J."/>
            <person name="Murali S.C."/>
            <person name="Bandaranaike D."/>
            <person name="Bellair M."/>
            <person name="Blankenburg K."/>
            <person name="Chao H."/>
            <person name="Dinh H."/>
            <person name="Doddapaneni H."/>
            <person name="Downs B."/>
            <person name="Dugan-Rocha S."/>
            <person name="Elkadiri S."/>
            <person name="Gnanaolivu R.D."/>
            <person name="Hernandez B."/>
            <person name="Javaid M."/>
            <person name="Jayaseelan J.C."/>
            <person name="Lee S."/>
            <person name="Li M."/>
            <person name="Ming W."/>
            <person name="Munidasa M."/>
            <person name="Muniz J."/>
            <person name="Nguyen L."/>
            <person name="Ongeri F."/>
            <person name="Osuji N."/>
            <person name="Pu L.-L."/>
            <person name="Puazo M."/>
            <person name="Qu C."/>
            <person name="Quiroz J."/>
            <person name="Raj R."/>
            <person name="Weissenberger G."/>
            <person name="Xin Y."/>
            <person name="Zou X."/>
            <person name="Han Y."/>
            <person name="Richards S."/>
            <person name="Worley K."/>
            <person name="Muzny D."/>
            <person name="Gibbs R."/>
        </authorList>
    </citation>
    <scope>NUCLEOTIDE SEQUENCE</scope>
    <source>
        <strain evidence="2">Sampled in the wild</strain>
    </source>
</reference>
<dbReference type="Gene3D" id="2.30.42.10">
    <property type="match status" value="1"/>
</dbReference>
<comment type="caution">
    <text evidence="2">The sequence shown here is derived from an EMBL/GenBank/DDBJ whole genome shotgun (WGS) entry which is preliminary data.</text>
</comment>
<gene>
    <name evidence="2" type="ORF">J437_LFUL018325</name>
</gene>
<name>A0A8K0P0T7_LADFU</name>
<organism evidence="2 3">
    <name type="scientific">Ladona fulva</name>
    <name type="common">Scarce chaser dragonfly</name>
    <name type="synonym">Libellula fulva</name>
    <dbReference type="NCBI Taxonomy" id="123851"/>
    <lineage>
        <taxon>Eukaryota</taxon>
        <taxon>Metazoa</taxon>
        <taxon>Ecdysozoa</taxon>
        <taxon>Arthropoda</taxon>
        <taxon>Hexapoda</taxon>
        <taxon>Insecta</taxon>
        <taxon>Pterygota</taxon>
        <taxon>Palaeoptera</taxon>
        <taxon>Odonata</taxon>
        <taxon>Epiprocta</taxon>
        <taxon>Anisoptera</taxon>
        <taxon>Libelluloidea</taxon>
        <taxon>Libellulidae</taxon>
        <taxon>Ladona</taxon>
    </lineage>
</organism>